<gene>
    <name evidence="2" type="ORF">POPTR_010G062200</name>
</gene>
<reference evidence="2 3" key="1">
    <citation type="journal article" date="2006" name="Science">
        <title>The genome of black cottonwood, Populus trichocarpa (Torr. &amp; Gray).</title>
        <authorList>
            <person name="Tuskan G.A."/>
            <person name="Difazio S."/>
            <person name="Jansson S."/>
            <person name="Bohlmann J."/>
            <person name="Grigoriev I."/>
            <person name="Hellsten U."/>
            <person name="Putnam N."/>
            <person name="Ralph S."/>
            <person name="Rombauts S."/>
            <person name="Salamov A."/>
            <person name="Schein J."/>
            <person name="Sterck L."/>
            <person name="Aerts A."/>
            <person name="Bhalerao R.R."/>
            <person name="Bhalerao R.P."/>
            <person name="Blaudez D."/>
            <person name="Boerjan W."/>
            <person name="Brun A."/>
            <person name="Brunner A."/>
            <person name="Busov V."/>
            <person name="Campbell M."/>
            <person name="Carlson J."/>
            <person name="Chalot M."/>
            <person name="Chapman J."/>
            <person name="Chen G.L."/>
            <person name="Cooper D."/>
            <person name="Coutinho P.M."/>
            <person name="Couturier J."/>
            <person name="Covert S."/>
            <person name="Cronk Q."/>
            <person name="Cunningham R."/>
            <person name="Davis J."/>
            <person name="Degroeve S."/>
            <person name="Dejardin A."/>
            <person name="Depamphilis C."/>
            <person name="Detter J."/>
            <person name="Dirks B."/>
            <person name="Dubchak I."/>
            <person name="Duplessis S."/>
            <person name="Ehlting J."/>
            <person name="Ellis B."/>
            <person name="Gendler K."/>
            <person name="Goodstein D."/>
            <person name="Gribskov M."/>
            <person name="Grimwood J."/>
            <person name="Groover A."/>
            <person name="Gunter L."/>
            <person name="Hamberger B."/>
            <person name="Heinze B."/>
            <person name="Helariutta Y."/>
            <person name="Henrissat B."/>
            <person name="Holligan D."/>
            <person name="Holt R."/>
            <person name="Huang W."/>
            <person name="Islam-Faridi N."/>
            <person name="Jones S."/>
            <person name="Jones-Rhoades M."/>
            <person name="Jorgensen R."/>
            <person name="Joshi C."/>
            <person name="Kangasjarvi J."/>
            <person name="Karlsson J."/>
            <person name="Kelleher C."/>
            <person name="Kirkpatrick R."/>
            <person name="Kirst M."/>
            <person name="Kohler A."/>
            <person name="Kalluri U."/>
            <person name="Larimer F."/>
            <person name="Leebens-Mack J."/>
            <person name="Leple J.C."/>
            <person name="Locascio P."/>
            <person name="Lou Y."/>
            <person name="Lucas S."/>
            <person name="Martin F."/>
            <person name="Montanini B."/>
            <person name="Napoli C."/>
            <person name="Nelson D.R."/>
            <person name="Nelson C."/>
            <person name="Nieminen K."/>
            <person name="Nilsson O."/>
            <person name="Pereda V."/>
            <person name="Peter G."/>
            <person name="Philippe R."/>
            <person name="Pilate G."/>
            <person name="Poliakov A."/>
            <person name="Razumovskaya J."/>
            <person name="Richardson P."/>
            <person name="Rinaldi C."/>
            <person name="Ritland K."/>
            <person name="Rouze P."/>
            <person name="Ryaboy D."/>
            <person name="Schmutz J."/>
            <person name="Schrader J."/>
            <person name="Segerman B."/>
            <person name="Shin H."/>
            <person name="Siddiqui A."/>
            <person name="Sterky F."/>
            <person name="Terry A."/>
            <person name="Tsai C.J."/>
            <person name="Uberbacher E."/>
            <person name="Unneberg P."/>
            <person name="Vahala J."/>
            <person name="Wall K."/>
            <person name="Wessler S."/>
            <person name="Yang G."/>
            <person name="Yin T."/>
            <person name="Douglas C."/>
            <person name="Marra M."/>
            <person name="Sandberg G."/>
            <person name="Van de Peer Y."/>
            <person name="Rokhsar D."/>
        </authorList>
    </citation>
    <scope>NUCLEOTIDE SEQUENCE [LARGE SCALE GENOMIC DNA]</scope>
    <source>
        <strain evidence="3">cv. Nisqually</strain>
    </source>
</reference>
<dbReference type="Proteomes" id="UP000006729">
    <property type="component" value="Chromosome 10"/>
</dbReference>
<dbReference type="AlphaFoldDB" id="U5FYB7"/>
<evidence type="ECO:0000256" key="1">
    <source>
        <dbReference type="SAM" id="MobiDB-lite"/>
    </source>
</evidence>
<sequence>MYLRILGRVKVEFYPEFIEFCHHPPIKYSGHRFSSYRIIIALQKCDKAQNPGSKEPFTLSSREKKAIPPL</sequence>
<evidence type="ECO:0000313" key="2">
    <source>
        <dbReference type="EMBL" id="PNT15032.1"/>
    </source>
</evidence>
<feature type="compositionally biased region" description="Basic and acidic residues" evidence="1">
    <location>
        <begin position="61"/>
        <end position="70"/>
    </location>
</feature>
<evidence type="ECO:0000313" key="3">
    <source>
        <dbReference type="Proteomes" id="UP000006729"/>
    </source>
</evidence>
<keyword evidence="3" id="KW-1185">Reference proteome</keyword>
<dbReference type="InParanoid" id="U5FYB7"/>
<dbReference type="EMBL" id="CM009299">
    <property type="protein sequence ID" value="PNT15032.1"/>
    <property type="molecule type" value="Genomic_DNA"/>
</dbReference>
<feature type="region of interest" description="Disordered" evidence="1">
    <location>
        <begin position="49"/>
        <end position="70"/>
    </location>
</feature>
<name>U5FYB7_POPTR</name>
<protein>
    <submittedName>
        <fullName evidence="2">Uncharacterized protein</fullName>
    </submittedName>
</protein>
<dbReference type="HOGENOM" id="CLU_2762512_0_0_1"/>
<organism evidence="2 3">
    <name type="scientific">Populus trichocarpa</name>
    <name type="common">Western balsam poplar</name>
    <name type="synonym">Populus balsamifera subsp. trichocarpa</name>
    <dbReference type="NCBI Taxonomy" id="3694"/>
    <lineage>
        <taxon>Eukaryota</taxon>
        <taxon>Viridiplantae</taxon>
        <taxon>Streptophyta</taxon>
        <taxon>Embryophyta</taxon>
        <taxon>Tracheophyta</taxon>
        <taxon>Spermatophyta</taxon>
        <taxon>Magnoliopsida</taxon>
        <taxon>eudicotyledons</taxon>
        <taxon>Gunneridae</taxon>
        <taxon>Pentapetalae</taxon>
        <taxon>rosids</taxon>
        <taxon>fabids</taxon>
        <taxon>Malpighiales</taxon>
        <taxon>Salicaceae</taxon>
        <taxon>Saliceae</taxon>
        <taxon>Populus</taxon>
    </lineage>
</organism>
<proteinExistence type="predicted"/>
<accession>U5FYB7</accession>